<evidence type="ECO:0000313" key="3">
    <source>
        <dbReference type="EMBL" id="RBP83564.1"/>
    </source>
</evidence>
<feature type="transmembrane region" description="Helical" evidence="2">
    <location>
        <begin position="6"/>
        <end position="22"/>
    </location>
</feature>
<keyword evidence="2" id="KW-0472">Membrane</keyword>
<organism evidence="3 4">
    <name type="scientific">Marinomonas rhizomae</name>
    <dbReference type="NCBI Taxonomy" id="491948"/>
    <lineage>
        <taxon>Bacteria</taxon>
        <taxon>Pseudomonadati</taxon>
        <taxon>Pseudomonadota</taxon>
        <taxon>Gammaproteobacteria</taxon>
        <taxon>Oceanospirillales</taxon>
        <taxon>Oceanospirillaceae</taxon>
        <taxon>Marinomonas</taxon>
    </lineage>
</organism>
<dbReference type="Proteomes" id="UP000252792">
    <property type="component" value="Unassembled WGS sequence"/>
</dbReference>
<dbReference type="AlphaFoldDB" id="A0A366JBB4"/>
<dbReference type="EMBL" id="QNSE01000006">
    <property type="protein sequence ID" value="RBP83564.1"/>
    <property type="molecule type" value="Genomic_DNA"/>
</dbReference>
<accession>A0A366JBB4</accession>
<evidence type="ECO:0000256" key="1">
    <source>
        <dbReference type="SAM" id="MobiDB-lite"/>
    </source>
</evidence>
<keyword evidence="2" id="KW-0812">Transmembrane</keyword>
<feature type="compositionally biased region" description="Low complexity" evidence="1">
    <location>
        <begin position="22"/>
        <end position="33"/>
    </location>
</feature>
<keyword evidence="2" id="KW-1133">Transmembrane helix</keyword>
<protein>
    <submittedName>
        <fullName evidence="3">Uncharacterized protein</fullName>
    </submittedName>
</protein>
<evidence type="ECO:0000313" key="4">
    <source>
        <dbReference type="Proteomes" id="UP000252792"/>
    </source>
</evidence>
<feature type="region of interest" description="Disordered" evidence="1">
    <location>
        <begin position="22"/>
        <end position="45"/>
    </location>
</feature>
<evidence type="ECO:0000256" key="2">
    <source>
        <dbReference type="SAM" id="Phobius"/>
    </source>
</evidence>
<proteinExistence type="predicted"/>
<comment type="caution">
    <text evidence="3">The sequence shown here is derived from an EMBL/GenBank/DDBJ whole genome shotgun (WGS) entry which is preliminary data.</text>
</comment>
<reference evidence="3 4" key="1">
    <citation type="submission" date="2018-06" db="EMBL/GenBank/DDBJ databases">
        <title>Genomic Encyclopedia of Type Strains, Phase III (KMG-III): the genomes of soil and plant-associated and newly described type strains.</title>
        <authorList>
            <person name="Whitman W."/>
        </authorList>
    </citation>
    <scope>NUCLEOTIDE SEQUENCE [LARGE SCALE GENOMIC DNA]</scope>
    <source>
        <strain evidence="3 4">CECT 7377</strain>
    </source>
</reference>
<keyword evidence="4" id="KW-1185">Reference proteome</keyword>
<gene>
    <name evidence="3" type="ORF">DFP80_106213</name>
</gene>
<sequence>MEVEILFFIVVVILIVSFMGNSNKSKGSNQSSGSKKKTPCSNCGKTGKVEEVYREPTNHLRGANMVEKRRRVTCPSCLGKGYH</sequence>
<name>A0A366JBB4_9GAMM</name>